<dbReference type="EMBL" id="KB445572">
    <property type="protein sequence ID" value="EMD94356.1"/>
    <property type="molecule type" value="Genomic_DNA"/>
</dbReference>
<dbReference type="AlphaFoldDB" id="M2U9M3"/>
<sequence length="82" mass="9383">QARFRYVACQIKELEDCLDPTALSEALENLPKDLNETYARILARMPDHYEANTICVLQFLLYSPKPLSIEELVDAVAVRVDE</sequence>
<dbReference type="PANTHER" id="PTHR10039:SF16">
    <property type="entry name" value="GPI INOSITOL-DEACYLASE"/>
    <property type="match status" value="1"/>
</dbReference>
<reference evidence="1" key="2">
    <citation type="submission" date="2012-06" db="EMBL/GenBank/DDBJ databases">
        <title>Comparative genome structure, secondary metabolite and effector coding capacity across Cochliobolus pathogens.</title>
        <authorList>
            <consortium name="US DOE Joint Genome Institute (JGI-PGF)"/>
            <person name="Condon B.J."/>
            <person name="Leng Y."/>
            <person name="Wu D."/>
            <person name="Bushley K.E."/>
            <person name="Ohm R.A."/>
            <person name="Otillar R."/>
            <person name="Martin J."/>
            <person name="Schackwitz W."/>
            <person name="Grimwood J."/>
            <person name="MohdZainudin N."/>
            <person name="Xue C."/>
            <person name="Wang R."/>
            <person name="Dhillon B."/>
            <person name="Tu Z.J."/>
            <person name="Steffenson B.J."/>
            <person name="Salamov A."/>
            <person name="Sun H."/>
            <person name="Lowry S."/>
            <person name="LaButti K."/>
            <person name="Han J."/>
            <person name="Copeland A."/>
            <person name="Lindquist E."/>
            <person name="Lucas S."/>
            <person name="Barry K."/>
            <person name="Schmutz J."/>
            <person name="Baker S."/>
            <person name="Grigoriev I.V."/>
            <person name="Zhong S."/>
            <person name="Turgeon B.G."/>
        </authorList>
    </citation>
    <scope>NUCLEOTIDE SEQUENCE</scope>
    <source>
        <strain evidence="1">C5</strain>
    </source>
</reference>
<name>M2U9M3_COCH5</name>
<feature type="non-terminal residue" evidence="1">
    <location>
        <position position="1"/>
    </location>
</feature>
<evidence type="ECO:0000313" key="3">
    <source>
        <dbReference type="Proteomes" id="UP000016936"/>
    </source>
</evidence>
<dbReference type="HOGENOM" id="CLU_188062_0_0_1"/>
<feature type="non-terminal residue" evidence="1">
    <location>
        <position position="82"/>
    </location>
</feature>
<dbReference type="EMBL" id="KB445631">
    <property type="protein sequence ID" value="EMD84683.1"/>
    <property type="molecule type" value="Genomic_DNA"/>
</dbReference>
<proteinExistence type="predicted"/>
<dbReference type="Proteomes" id="UP000016936">
    <property type="component" value="Unassembled WGS sequence"/>
</dbReference>
<keyword evidence="3" id="KW-1185">Reference proteome</keyword>
<gene>
    <name evidence="1" type="ORF">COCHEDRAFT_1054850</name>
    <name evidence="2" type="ORF">COCHEDRAFT_56588</name>
</gene>
<dbReference type="OrthoDB" id="3944243at2759"/>
<evidence type="ECO:0000313" key="2">
    <source>
        <dbReference type="EMBL" id="EMD94356.1"/>
    </source>
</evidence>
<reference evidence="3" key="3">
    <citation type="journal article" date="2013" name="PLoS Genet.">
        <title>Comparative genome structure, secondary metabolite, and effector coding capacity across Cochliobolus pathogens.</title>
        <authorList>
            <person name="Condon B.J."/>
            <person name="Leng Y."/>
            <person name="Wu D."/>
            <person name="Bushley K.E."/>
            <person name="Ohm R.A."/>
            <person name="Otillar R."/>
            <person name="Martin J."/>
            <person name="Schackwitz W."/>
            <person name="Grimwood J."/>
            <person name="MohdZainudin N."/>
            <person name="Xue C."/>
            <person name="Wang R."/>
            <person name="Manning V.A."/>
            <person name="Dhillon B."/>
            <person name="Tu Z.J."/>
            <person name="Steffenson B.J."/>
            <person name="Salamov A."/>
            <person name="Sun H."/>
            <person name="Lowry S."/>
            <person name="LaButti K."/>
            <person name="Han J."/>
            <person name="Copeland A."/>
            <person name="Lindquist E."/>
            <person name="Barry K."/>
            <person name="Schmutz J."/>
            <person name="Baker S.E."/>
            <person name="Ciuffetti L.M."/>
            <person name="Grigoriev I.V."/>
            <person name="Zhong S."/>
            <person name="Turgeon B.G."/>
        </authorList>
    </citation>
    <scope>NUCLEOTIDE SEQUENCE [LARGE SCALE GENOMIC DNA]</scope>
    <source>
        <strain evidence="3">C5 / ATCC 48332 / race O</strain>
    </source>
</reference>
<reference evidence="1 3" key="1">
    <citation type="journal article" date="2012" name="PLoS Pathog.">
        <title>Diverse lifestyles and strategies of plant pathogenesis encoded in the genomes of eighteen Dothideomycetes fungi.</title>
        <authorList>
            <person name="Ohm R.A."/>
            <person name="Feau N."/>
            <person name="Henrissat B."/>
            <person name="Schoch C.L."/>
            <person name="Horwitz B.A."/>
            <person name="Barry K.W."/>
            <person name="Condon B.J."/>
            <person name="Copeland A.C."/>
            <person name="Dhillon B."/>
            <person name="Glaser F."/>
            <person name="Hesse C.N."/>
            <person name="Kosti I."/>
            <person name="LaButti K."/>
            <person name="Lindquist E.A."/>
            <person name="Lucas S."/>
            <person name="Salamov A.A."/>
            <person name="Bradshaw R.E."/>
            <person name="Ciuffetti L."/>
            <person name="Hamelin R.C."/>
            <person name="Kema G.H.J."/>
            <person name="Lawrence C."/>
            <person name="Scott J.A."/>
            <person name="Spatafora J.W."/>
            <person name="Turgeon B.G."/>
            <person name="de Wit P.J.G.M."/>
            <person name="Zhong S."/>
            <person name="Goodwin S.B."/>
            <person name="Grigoriev I.V."/>
        </authorList>
    </citation>
    <scope>NUCLEOTIDE SEQUENCE [LARGE SCALE GENOMIC DNA]</scope>
    <source>
        <strain evidence="1">C5</strain>
        <strain evidence="3">C5 / ATCC 48332 / race O</strain>
    </source>
</reference>
<accession>M2U9M3</accession>
<evidence type="ECO:0000313" key="1">
    <source>
        <dbReference type="EMBL" id="EMD84683.1"/>
    </source>
</evidence>
<protein>
    <submittedName>
        <fullName evidence="1">Uncharacterized protein</fullName>
    </submittedName>
</protein>
<organism evidence="1 3">
    <name type="scientific">Cochliobolus heterostrophus (strain C5 / ATCC 48332 / race O)</name>
    <name type="common">Southern corn leaf blight fungus</name>
    <name type="synonym">Bipolaris maydis</name>
    <dbReference type="NCBI Taxonomy" id="701091"/>
    <lineage>
        <taxon>Eukaryota</taxon>
        <taxon>Fungi</taxon>
        <taxon>Dikarya</taxon>
        <taxon>Ascomycota</taxon>
        <taxon>Pezizomycotina</taxon>
        <taxon>Dothideomycetes</taxon>
        <taxon>Pleosporomycetidae</taxon>
        <taxon>Pleosporales</taxon>
        <taxon>Pleosporineae</taxon>
        <taxon>Pleosporaceae</taxon>
        <taxon>Bipolaris</taxon>
    </lineage>
</organism>
<dbReference type="PANTHER" id="PTHR10039">
    <property type="entry name" value="AMELOGENIN"/>
    <property type="match status" value="1"/>
</dbReference>